<dbReference type="GO" id="GO:0050135">
    <property type="term" value="F:NADP+ nucleosidase activity"/>
    <property type="evidence" value="ECO:0007669"/>
    <property type="project" value="InterPro"/>
</dbReference>
<dbReference type="Pfam" id="PF14021">
    <property type="entry name" value="TNT"/>
    <property type="match status" value="1"/>
</dbReference>
<evidence type="ECO:0000313" key="4">
    <source>
        <dbReference type="Proteomes" id="UP000277212"/>
    </source>
</evidence>
<gene>
    <name evidence="3" type="ORF">CDV36_002853</name>
</gene>
<dbReference type="InterPro" id="IPR025331">
    <property type="entry name" value="TNT"/>
</dbReference>
<dbReference type="OrthoDB" id="2923349at2759"/>
<feature type="domain" description="TNT" evidence="2">
    <location>
        <begin position="117"/>
        <end position="212"/>
    </location>
</feature>
<dbReference type="AlphaFoldDB" id="A0A3M2SIU0"/>
<dbReference type="EMBL" id="NKUJ01000032">
    <property type="protein sequence ID" value="RMJ17468.1"/>
    <property type="molecule type" value="Genomic_DNA"/>
</dbReference>
<proteinExistence type="predicted"/>
<protein>
    <recommendedName>
        <fullName evidence="2">TNT domain-containing protein</fullName>
    </recommendedName>
</protein>
<accession>A0A3M2SIU0</accession>
<evidence type="ECO:0000313" key="3">
    <source>
        <dbReference type="EMBL" id="RMJ17468.1"/>
    </source>
</evidence>
<keyword evidence="4" id="KW-1185">Reference proteome</keyword>
<evidence type="ECO:0000259" key="2">
    <source>
        <dbReference type="Pfam" id="PF14021"/>
    </source>
</evidence>
<sequence length="234" mass="26428">MLRYLLSLFLLKLCLASVLPQESISEYPDCDCTGRFVKPDRSAYYTYICGDKRLGPRVLPRKLPLGAFVDSYDRFGGLTPNEFLKKWYNTTKNGWNYPNHEGFQLDEGGRPMNASMTLTVGMLVDRFGDAGGRYLSPASAPFSQRALNPENLDTPQSFPEFPNNYHVYRVMKQITVIAGPIRPWFSQPGLGTQFFLGDKVYVRDYVRNGSLMPLDPASLVKNGPGCGFERQDLK</sequence>
<comment type="caution">
    <text evidence="3">The sequence shown here is derived from an EMBL/GenBank/DDBJ whole genome shotgun (WGS) entry which is preliminary data.</text>
</comment>
<dbReference type="InterPro" id="IPR053024">
    <property type="entry name" value="Fungal_surface_NADase"/>
</dbReference>
<dbReference type="Proteomes" id="UP000277212">
    <property type="component" value="Unassembled WGS sequence"/>
</dbReference>
<feature type="signal peptide" evidence="1">
    <location>
        <begin position="1"/>
        <end position="16"/>
    </location>
</feature>
<dbReference type="PANTHER" id="PTHR42059:SF1">
    <property type="entry name" value="TNT DOMAIN-CONTAINING PROTEIN"/>
    <property type="match status" value="1"/>
</dbReference>
<dbReference type="PANTHER" id="PTHR42059">
    <property type="entry name" value="TNT DOMAIN-CONTAINING PROTEIN"/>
    <property type="match status" value="1"/>
</dbReference>
<name>A0A3M2SIU0_9HYPO</name>
<keyword evidence="1" id="KW-0732">Signal</keyword>
<evidence type="ECO:0000256" key="1">
    <source>
        <dbReference type="SAM" id="SignalP"/>
    </source>
</evidence>
<reference evidence="3 4" key="1">
    <citation type="submission" date="2017-06" db="EMBL/GenBank/DDBJ databases">
        <title>Comparative genomic analysis of Ambrosia Fusariam Clade fungi.</title>
        <authorList>
            <person name="Stajich J.E."/>
            <person name="Carrillo J."/>
            <person name="Kijimoto T."/>
            <person name="Eskalen A."/>
            <person name="O'Donnell K."/>
            <person name="Kasson M."/>
        </authorList>
    </citation>
    <scope>NUCLEOTIDE SEQUENCE [LARGE SCALE GENOMIC DNA]</scope>
    <source>
        <strain evidence="3">UCR3666</strain>
    </source>
</reference>
<feature type="chain" id="PRO_5018186395" description="TNT domain-containing protein" evidence="1">
    <location>
        <begin position="17"/>
        <end position="234"/>
    </location>
</feature>
<organism evidence="3 4">
    <name type="scientific">Fusarium kuroshium</name>
    <dbReference type="NCBI Taxonomy" id="2010991"/>
    <lineage>
        <taxon>Eukaryota</taxon>
        <taxon>Fungi</taxon>
        <taxon>Dikarya</taxon>
        <taxon>Ascomycota</taxon>
        <taxon>Pezizomycotina</taxon>
        <taxon>Sordariomycetes</taxon>
        <taxon>Hypocreomycetidae</taxon>
        <taxon>Hypocreales</taxon>
        <taxon>Nectriaceae</taxon>
        <taxon>Fusarium</taxon>
        <taxon>Fusarium solani species complex</taxon>
    </lineage>
</organism>